<reference evidence="11 12" key="1">
    <citation type="submission" date="2022-11" db="EMBL/GenBank/DDBJ databases">
        <title>Host association and intracellularity evolved multiple times independently in the Rickettsiales.</title>
        <authorList>
            <person name="Castelli M."/>
            <person name="Nardi T."/>
            <person name="Gammuto L."/>
            <person name="Bellinzona G."/>
            <person name="Sabaneyeva E."/>
            <person name="Potekhin A."/>
            <person name="Serra V."/>
            <person name="Petroni G."/>
            <person name="Sassera D."/>
        </authorList>
    </citation>
    <scope>NUCLEOTIDE SEQUENCE [LARGE SCALE GENOMIC DNA]</scope>
    <source>
        <strain evidence="11 12">NDG2</strain>
    </source>
</reference>
<dbReference type="Gene3D" id="3.40.50.620">
    <property type="entry name" value="HUPs"/>
    <property type="match status" value="2"/>
</dbReference>
<dbReference type="EMBL" id="CP110820">
    <property type="protein sequence ID" value="WPX97304.1"/>
    <property type="molecule type" value="Genomic_DNA"/>
</dbReference>
<dbReference type="SUPFAM" id="SSF52374">
    <property type="entry name" value="Nucleotidylyl transferase"/>
    <property type="match status" value="1"/>
</dbReference>
<comment type="similarity">
    <text evidence="2 10">Belongs to the class-I aminoacyl-tRNA synthetase family.</text>
</comment>
<dbReference type="PROSITE" id="PS00178">
    <property type="entry name" value="AA_TRNA_LIGASE_I"/>
    <property type="match status" value="1"/>
</dbReference>
<evidence type="ECO:0000256" key="4">
    <source>
        <dbReference type="ARBA" id="ARBA00022598"/>
    </source>
</evidence>
<dbReference type="SUPFAM" id="SSF48163">
    <property type="entry name" value="An anticodon-binding domain of class I aminoacyl-tRNA synthetases"/>
    <property type="match status" value="1"/>
</dbReference>
<keyword evidence="3 10" id="KW-0963">Cytoplasm</keyword>
<dbReference type="InterPro" id="IPR002904">
    <property type="entry name" value="Lys-tRNA-ligase"/>
</dbReference>
<evidence type="ECO:0000313" key="12">
    <source>
        <dbReference type="Proteomes" id="UP001327219"/>
    </source>
</evidence>
<evidence type="ECO:0000256" key="2">
    <source>
        <dbReference type="ARBA" id="ARBA00005594"/>
    </source>
</evidence>
<accession>A0ABZ0UQK2</accession>
<evidence type="ECO:0000256" key="7">
    <source>
        <dbReference type="ARBA" id="ARBA00022917"/>
    </source>
</evidence>
<evidence type="ECO:0000256" key="9">
    <source>
        <dbReference type="ARBA" id="ARBA00048573"/>
    </source>
</evidence>
<dbReference type="PANTHER" id="PTHR37940">
    <property type="entry name" value="LYSINE--TRNA LIGASE"/>
    <property type="match status" value="1"/>
</dbReference>
<dbReference type="InterPro" id="IPR001412">
    <property type="entry name" value="aa-tRNA-synth_I_CS"/>
</dbReference>
<evidence type="ECO:0000256" key="3">
    <source>
        <dbReference type="ARBA" id="ARBA00022490"/>
    </source>
</evidence>
<dbReference type="GO" id="GO:0016874">
    <property type="term" value="F:ligase activity"/>
    <property type="evidence" value="ECO:0007669"/>
    <property type="project" value="UniProtKB-KW"/>
</dbReference>
<sequence length="517" mass="59807">MLELDQINSWPFKEAELILKKIGNKVPAKGYVLFETGYGPSGFPHIGTFGEVVRNNMVQKAFARISGIPTKLICVSDDMDGLRKIPDTIPNKEHYKQYLDLPLTKVPDPFGECNSYGEYMNSRLRNFLDSFNFKYEFVSATEYYKSGKFNEYLIKVLEKYDDIMDLMLPTLGQDRQKTYSPFLPICPKTGRVLQVQVVEKDLASRKITYLDEDKKAITVSVLDGNCKLQWKPDFAMRWAALDVDYEMYGKDIQANAYLYDKICRILGKSPPQQMSYELFLDENGQKISKSKGNGVTIEEWLKYGSQESLALFMYQSPKKAKKLYYDIIPKIFDEYLQHLENYNNELDECKRLSNPIFYIHGNTPPKVNLGKISFTLLLNLVNACNTDSKEVAWGYIDNSNPSLTKNDRKYIDSMLGFAINYYQDFVKPKKQYKIPNQEEIKLLQHLLEVLDIIEDDAEKIQNAIYKIGKDNGLDLKHWFSSLYEILLGTKEGPRIGTFVKFYGIKETKQLILDKIKL</sequence>
<evidence type="ECO:0000256" key="10">
    <source>
        <dbReference type="HAMAP-Rule" id="MF_00177"/>
    </source>
</evidence>
<feature type="binding site" evidence="10">
    <location>
        <position position="289"/>
    </location>
    <ligand>
        <name>ATP</name>
        <dbReference type="ChEBI" id="CHEBI:30616"/>
    </ligand>
</feature>
<keyword evidence="8 10" id="KW-0030">Aminoacyl-tRNA synthetase</keyword>
<dbReference type="InterPro" id="IPR020751">
    <property type="entry name" value="aa-tRNA-synth_I_codon-bd_sub2"/>
</dbReference>
<name>A0ABZ0UQK2_9RICK</name>
<dbReference type="NCBIfam" id="NF001968">
    <property type="entry name" value="PRK00750.1-2"/>
    <property type="match status" value="1"/>
</dbReference>
<keyword evidence="4 10" id="KW-0436">Ligase</keyword>
<dbReference type="Gene3D" id="1.10.10.350">
    <property type="match status" value="1"/>
</dbReference>
<dbReference type="InterPro" id="IPR008925">
    <property type="entry name" value="aa_tRNA-synth_I_cd-bd_sf"/>
</dbReference>
<dbReference type="Pfam" id="PF01921">
    <property type="entry name" value="tRNA-synt_1f"/>
    <property type="match status" value="1"/>
</dbReference>
<proteinExistence type="inferred from homology"/>
<dbReference type="NCBIfam" id="TIGR00467">
    <property type="entry name" value="lysS_arch"/>
    <property type="match status" value="1"/>
</dbReference>
<evidence type="ECO:0000256" key="6">
    <source>
        <dbReference type="ARBA" id="ARBA00022840"/>
    </source>
</evidence>
<protein>
    <recommendedName>
        <fullName evidence="10">Lysine--tRNA ligase</fullName>
        <ecNumber evidence="10">6.1.1.6</ecNumber>
    </recommendedName>
    <alternativeName>
        <fullName evidence="10">Lysyl-tRNA synthetase</fullName>
        <shortName evidence="10">LysRS</shortName>
    </alternativeName>
</protein>
<keyword evidence="5 10" id="KW-0547">Nucleotide-binding</keyword>
<dbReference type="HAMAP" id="MF_00177">
    <property type="entry name" value="Lys_tRNA_synth_class1"/>
    <property type="match status" value="1"/>
</dbReference>
<dbReference type="EC" id="6.1.1.6" evidence="10"/>
<keyword evidence="12" id="KW-1185">Reference proteome</keyword>
<organism evidence="11 12">
    <name type="scientific">Candidatus Bandiella euplotis</name>
    <dbReference type="NCBI Taxonomy" id="1664265"/>
    <lineage>
        <taxon>Bacteria</taxon>
        <taxon>Pseudomonadati</taxon>
        <taxon>Pseudomonadota</taxon>
        <taxon>Alphaproteobacteria</taxon>
        <taxon>Rickettsiales</taxon>
        <taxon>Candidatus Midichloriaceae</taxon>
        <taxon>Candidatus Bandiella</taxon>
    </lineage>
</organism>
<comment type="catalytic activity">
    <reaction evidence="9 10">
        <text>tRNA(Lys) + L-lysine + ATP = L-lysyl-tRNA(Lys) + AMP + diphosphate</text>
        <dbReference type="Rhea" id="RHEA:20792"/>
        <dbReference type="Rhea" id="RHEA-COMP:9696"/>
        <dbReference type="Rhea" id="RHEA-COMP:9697"/>
        <dbReference type="ChEBI" id="CHEBI:30616"/>
        <dbReference type="ChEBI" id="CHEBI:32551"/>
        <dbReference type="ChEBI" id="CHEBI:33019"/>
        <dbReference type="ChEBI" id="CHEBI:78442"/>
        <dbReference type="ChEBI" id="CHEBI:78529"/>
        <dbReference type="ChEBI" id="CHEBI:456215"/>
        <dbReference type="EC" id="6.1.1.6"/>
    </reaction>
</comment>
<keyword evidence="6 10" id="KW-0067">ATP-binding</keyword>
<evidence type="ECO:0000256" key="5">
    <source>
        <dbReference type="ARBA" id="ARBA00022741"/>
    </source>
</evidence>
<gene>
    <name evidence="10" type="primary">lysS</name>
    <name evidence="11" type="ORF">Bandiella_01452</name>
</gene>
<feature type="short sequence motif" description="'HIGH' region" evidence="10">
    <location>
        <begin position="40"/>
        <end position="48"/>
    </location>
</feature>
<evidence type="ECO:0000256" key="8">
    <source>
        <dbReference type="ARBA" id="ARBA00023146"/>
    </source>
</evidence>
<keyword evidence="7 10" id="KW-0648">Protein biosynthesis</keyword>
<comment type="subcellular location">
    <subcellularLocation>
        <location evidence="1 10">Cytoplasm</location>
    </subcellularLocation>
</comment>
<dbReference type="PANTHER" id="PTHR37940:SF1">
    <property type="entry name" value="LYSINE--TRNA LIGASE"/>
    <property type="match status" value="1"/>
</dbReference>
<evidence type="ECO:0000256" key="1">
    <source>
        <dbReference type="ARBA" id="ARBA00004496"/>
    </source>
</evidence>
<dbReference type="Proteomes" id="UP001327219">
    <property type="component" value="Chromosome"/>
</dbReference>
<evidence type="ECO:0000313" key="11">
    <source>
        <dbReference type="EMBL" id="WPX97304.1"/>
    </source>
</evidence>
<dbReference type="InterPro" id="IPR014729">
    <property type="entry name" value="Rossmann-like_a/b/a_fold"/>
</dbReference>
<feature type="short sequence motif" description="'KMSKS' region" evidence="10">
    <location>
        <begin position="286"/>
        <end position="290"/>
    </location>
</feature>
<dbReference type="RefSeq" id="WP_323732854.1">
    <property type="nucleotide sequence ID" value="NZ_CP110820.1"/>
</dbReference>